<evidence type="ECO:0000256" key="1">
    <source>
        <dbReference type="ARBA" id="ARBA00023157"/>
    </source>
</evidence>
<dbReference type="InterPro" id="IPR036772">
    <property type="entry name" value="SRCR-like_dom_sf"/>
</dbReference>
<dbReference type="PROSITE" id="PS00420">
    <property type="entry name" value="SRCR_1"/>
    <property type="match status" value="1"/>
</dbReference>
<feature type="non-terminal residue" evidence="3">
    <location>
        <position position="224"/>
    </location>
</feature>
<accession>A0ABY7FHC9</accession>
<feature type="domain" description="SRCR" evidence="2">
    <location>
        <begin position="131"/>
        <end position="168"/>
    </location>
</feature>
<keyword evidence="4" id="KW-1185">Reference proteome</keyword>
<proteinExistence type="predicted"/>
<evidence type="ECO:0000259" key="2">
    <source>
        <dbReference type="PROSITE" id="PS00420"/>
    </source>
</evidence>
<reference evidence="3" key="1">
    <citation type="submission" date="2022-11" db="EMBL/GenBank/DDBJ databases">
        <title>Centuries of genome instability and evolution in soft-shell clam transmissible cancer (bioRxiv).</title>
        <authorList>
            <person name="Hart S.F.M."/>
            <person name="Yonemitsu M.A."/>
            <person name="Giersch R.M."/>
            <person name="Beal B.F."/>
            <person name="Arriagada G."/>
            <person name="Davis B.W."/>
            <person name="Ostrander E.A."/>
            <person name="Goff S.P."/>
            <person name="Metzger M.J."/>
        </authorList>
    </citation>
    <scope>NUCLEOTIDE SEQUENCE</scope>
    <source>
        <strain evidence="3">MELC-2E11</strain>
        <tissue evidence="3">Siphon/mantle</tissue>
    </source>
</reference>
<dbReference type="SUPFAM" id="SSF56487">
    <property type="entry name" value="SRCR-like"/>
    <property type="match status" value="1"/>
</dbReference>
<dbReference type="Gene3D" id="3.10.250.10">
    <property type="entry name" value="SRCR-like domain"/>
    <property type="match status" value="1"/>
</dbReference>
<evidence type="ECO:0000313" key="4">
    <source>
        <dbReference type="Proteomes" id="UP001164746"/>
    </source>
</evidence>
<organism evidence="3 4">
    <name type="scientific">Mya arenaria</name>
    <name type="common">Soft-shell clam</name>
    <dbReference type="NCBI Taxonomy" id="6604"/>
    <lineage>
        <taxon>Eukaryota</taxon>
        <taxon>Metazoa</taxon>
        <taxon>Spiralia</taxon>
        <taxon>Lophotrochozoa</taxon>
        <taxon>Mollusca</taxon>
        <taxon>Bivalvia</taxon>
        <taxon>Autobranchia</taxon>
        <taxon>Heteroconchia</taxon>
        <taxon>Euheterodonta</taxon>
        <taxon>Imparidentia</taxon>
        <taxon>Neoheterodontei</taxon>
        <taxon>Myida</taxon>
        <taxon>Myoidea</taxon>
        <taxon>Myidae</taxon>
        <taxon>Mya</taxon>
    </lineage>
</organism>
<evidence type="ECO:0000313" key="3">
    <source>
        <dbReference type="EMBL" id="WAR21590.1"/>
    </source>
</evidence>
<dbReference type="Pfam" id="PF00530">
    <property type="entry name" value="SRCR"/>
    <property type="match status" value="1"/>
</dbReference>
<dbReference type="PRINTS" id="PR00258">
    <property type="entry name" value="SPERACTRCPTR"/>
</dbReference>
<dbReference type="SMART" id="SM00202">
    <property type="entry name" value="SR"/>
    <property type="match status" value="1"/>
</dbReference>
<protein>
    <submittedName>
        <fullName evidence="3">L3BPA-like protein</fullName>
    </submittedName>
</protein>
<sequence length="224" mass="25469">MLFFLLINTAGDLYMFLLEQNMVKVLVQYIFKDCFVTPLLICLNIVNIIRWEFVTIQEMLESCVVPSISHWGYDYFTYNDSSLNADCSYYKTYLGTLKMTCDQKTKTWITEGECQQYSSPLEIQDMRLSNGQSERDGRVELKVFDTWGTICENGFGLAEANVICHMIGFPPAQAVYGVDTYGQGTGPIFVDDLSCGQSDTHINNCTYVTYDDCTHLHDVAVKCT</sequence>
<dbReference type="PANTHER" id="PTHR48071:SF18">
    <property type="entry name" value="DELETED IN MALIGNANT BRAIN TUMORS 1 PROTEIN-RELATED"/>
    <property type="match status" value="1"/>
</dbReference>
<dbReference type="PANTHER" id="PTHR48071">
    <property type="entry name" value="SRCR DOMAIN-CONTAINING PROTEIN"/>
    <property type="match status" value="1"/>
</dbReference>
<keyword evidence="1" id="KW-1015">Disulfide bond</keyword>
<name>A0ABY7FHC9_MYAAR</name>
<gene>
    <name evidence="3" type="ORF">MAR_015564</name>
</gene>
<dbReference type="InterPro" id="IPR001190">
    <property type="entry name" value="SRCR"/>
</dbReference>
<dbReference type="EMBL" id="CP111023">
    <property type="protein sequence ID" value="WAR21590.1"/>
    <property type="molecule type" value="Genomic_DNA"/>
</dbReference>
<dbReference type="Proteomes" id="UP001164746">
    <property type="component" value="Chromosome 12"/>
</dbReference>